<dbReference type="InterPro" id="IPR051379">
    <property type="entry name" value="C-type_Lectin_Receptor_IMM"/>
</dbReference>
<evidence type="ECO:0000256" key="2">
    <source>
        <dbReference type="ARBA" id="ARBA00023157"/>
    </source>
</evidence>
<feature type="compositionally biased region" description="Polar residues" evidence="4">
    <location>
        <begin position="337"/>
        <end position="348"/>
    </location>
</feature>
<gene>
    <name evidence="7" type="ORF">CLUMA_CG009532</name>
</gene>
<dbReference type="PROSITE" id="PS50041">
    <property type="entry name" value="C_TYPE_LECTIN_2"/>
    <property type="match status" value="1"/>
</dbReference>
<feature type="region of interest" description="Disordered" evidence="4">
    <location>
        <begin position="265"/>
        <end position="292"/>
    </location>
</feature>
<name>A0A1J1ICD4_9DIPT</name>
<keyword evidence="8" id="KW-1185">Reference proteome</keyword>
<protein>
    <submittedName>
        <fullName evidence="7">CLUMA_CG009532, isoform A</fullName>
    </submittedName>
</protein>
<dbReference type="CDD" id="cd00037">
    <property type="entry name" value="CLECT"/>
    <property type="match status" value="1"/>
</dbReference>
<dbReference type="InterPro" id="IPR016187">
    <property type="entry name" value="CTDL_fold"/>
</dbReference>
<evidence type="ECO:0000313" key="8">
    <source>
        <dbReference type="Proteomes" id="UP000183832"/>
    </source>
</evidence>
<dbReference type="STRING" id="568069.A0A1J1ICD4"/>
<keyword evidence="5" id="KW-0732">Signal</keyword>
<evidence type="ECO:0000256" key="5">
    <source>
        <dbReference type="SAM" id="SignalP"/>
    </source>
</evidence>
<feature type="compositionally biased region" description="Low complexity" evidence="4">
    <location>
        <begin position="320"/>
        <end position="336"/>
    </location>
</feature>
<evidence type="ECO:0000256" key="1">
    <source>
        <dbReference type="ARBA" id="ARBA00022734"/>
    </source>
</evidence>
<sequence>MLSKGFNFFFLILFVCSANSQQPHHQQRHQARTIQQLARTKKIFAMCPPNFTKIGNECYYLSPNKASWLDSHFECKDKNSKLAEPLKSSDRLLRKYFMTRGRTRGEIWIGGMYNWQRFKWQWGYNGKDMTYQSFSQMKPGEDLKYNCAVLNPDLKYRWSAKLCFEKHFYLCQHRMPFVSERSRQRIYAKWNETFPGQFANEIQVYVTTNGSIGNRREYYRATSKRPDIHQISSSGDQYAQASNQVPSTARFNGVISNEINPPEVLSNRGSTINQSKLVRNKKQPNNRRKQLKTLKLTGNVDLGNDIFKHNKQYRRRNNSRRPPTTTAMMTTSTTTTQHPNTISENFQPSHHRHNHYENRQHHPKPSQNESPQYPVAYPPETTSTRIPFIQSTTPQARIVENTTLSQMATKLLEKKKRLENIRNKLSKLSDQERLEFLRMKAERKAKKSVKRNDTIP</sequence>
<reference evidence="7 8" key="1">
    <citation type="submission" date="2015-04" db="EMBL/GenBank/DDBJ databases">
        <authorList>
            <person name="Syromyatnikov M.Y."/>
            <person name="Popov V.N."/>
        </authorList>
    </citation>
    <scope>NUCLEOTIDE SEQUENCE [LARGE SCALE GENOMIC DNA]</scope>
</reference>
<feature type="signal peptide" evidence="5">
    <location>
        <begin position="1"/>
        <end position="20"/>
    </location>
</feature>
<proteinExistence type="predicted"/>
<feature type="region of interest" description="Disordered" evidence="4">
    <location>
        <begin position="305"/>
        <end position="375"/>
    </location>
</feature>
<organism evidence="7 8">
    <name type="scientific">Clunio marinus</name>
    <dbReference type="NCBI Taxonomy" id="568069"/>
    <lineage>
        <taxon>Eukaryota</taxon>
        <taxon>Metazoa</taxon>
        <taxon>Ecdysozoa</taxon>
        <taxon>Arthropoda</taxon>
        <taxon>Hexapoda</taxon>
        <taxon>Insecta</taxon>
        <taxon>Pterygota</taxon>
        <taxon>Neoptera</taxon>
        <taxon>Endopterygota</taxon>
        <taxon>Diptera</taxon>
        <taxon>Nematocera</taxon>
        <taxon>Chironomoidea</taxon>
        <taxon>Chironomidae</taxon>
        <taxon>Clunio</taxon>
    </lineage>
</organism>
<dbReference type="GO" id="GO:0030246">
    <property type="term" value="F:carbohydrate binding"/>
    <property type="evidence" value="ECO:0007669"/>
    <property type="project" value="UniProtKB-KW"/>
</dbReference>
<keyword evidence="2" id="KW-1015">Disulfide bond</keyword>
<dbReference type="InterPro" id="IPR001304">
    <property type="entry name" value="C-type_lectin-like"/>
</dbReference>
<evidence type="ECO:0000259" key="6">
    <source>
        <dbReference type="PROSITE" id="PS50041"/>
    </source>
</evidence>
<feature type="compositionally biased region" description="Polar residues" evidence="4">
    <location>
        <begin position="267"/>
        <end position="277"/>
    </location>
</feature>
<dbReference type="OrthoDB" id="6133475at2759"/>
<accession>A0A1J1ICD4</accession>
<dbReference type="Proteomes" id="UP000183832">
    <property type="component" value="Unassembled WGS sequence"/>
</dbReference>
<dbReference type="Gene3D" id="3.10.100.10">
    <property type="entry name" value="Mannose-Binding Protein A, subunit A"/>
    <property type="match status" value="1"/>
</dbReference>
<dbReference type="PANTHER" id="PTHR46746:SF9">
    <property type="entry name" value="CD209 ANTIGEN-LIKE PROTEIN C-LIKE"/>
    <property type="match status" value="1"/>
</dbReference>
<evidence type="ECO:0000256" key="4">
    <source>
        <dbReference type="SAM" id="MobiDB-lite"/>
    </source>
</evidence>
<feature type="compositionally biased region" description="Basic residues" evidence="4">
    <location>
        <begin position="278"/>
        <end position="292"/>
    </location>
</feature>
<dbReference type="SMART" id="SM00034">
    <property type="entry name" value="CLECT"/>
    <property type="match status" value="1"/>
</dbReference>
<feature type="domain" description="C-type lectin" evidence="6">
    <location>
        <begin position="54"/>
        <end position="172"/>
    </location>
</feature>
<dbReference type="AlphaFoldDB" id="A0A1J1ICD4"/>
<feature type="chain" id="PRO_5012610934" evidence="5">
    <location>
        <begin position="21"/>
        <end position="456"/>
    </location>
</feature>
<dbReference type="EMBL" id="CVRI01000043">
    <property type="protein sequence ID" value="CRK96097.1"/>
    <property type="molecule type" value="Genomic_DNA"/>
</dbReference>
<feature type="coiled-coil region" evidence="3">
    <location>
        <begin position="404"/>
        <end position="431"/>
    </location>
</feature>
<dbReference type="PANTHER" id="PTHR46746">
    <property type="entry name" value="KILLER CELL LECTIN-LIKE RECEPTOR SUBFAMILY F MEMBER 2"/>
    <property type="match status" value="1"/>
</dbReference>
<feature type="compositionally biased region" description="Basic residues" evidence="4">
    <location>
        <begin position="309"/>
        <end position="319"/>
    </location>
</feature>
<evidence type="ECO:0000256" key="3">
    <source>
        <dbReference type="SAM" id="Coils"/>
    </source>
</evidence>
<dbReference type="Pfam" id="PF00059">
    <property type="entry name" value="Lectin_C"/>
    <property type="match status" value="1"/>
</dbReference>
<dbReference type="SUPFAM" id="SSF56436">
    <property type="entry name" value="C-type lectin-like"/>
    <property type="match status" value="1"/>
</dbReference>
<keyword evidence="3" id="KW-0175">Coiled coil</keyword>
<keyword evidence="1" id="KW-0430">Lectin</keyword>
<evidence type="ECO:0000313" key="7">
    <source>
        <dbReference type="EMBL" id="CRK96097.1"/>
    </source>
</evidence>
<dbReference type="InterPro" id="IPR016186">
    <property type="entry name" value="C-type_lectin-like/link_sf"/>
</dbReference>